<evidence type="ECO:0000256" key="1">
    <source>
        <dbReference type="ARBA" id="ARBA00008106"/>
    </source>
</evidence>
<dbReference type="CDD" id="cd02588">
    <property type="entry name" value="HAD_L2-DEX"/>
    <property type="match status" value="1"/>
</dbReference>
<reference evidence="4 5" key="1">
    <citation type="submission" date="2015-12" db="EMBL/GenBank/DDBJ databases">
        <title>Genome sequence of Oceanibaculum pacificum MCCC 1A02656.</title>
        <authorList>
            <person name="Lu L."/>
            <person name="Lai Q."/>
            <person name="Shao Z."/>
            <person name="Qian P."/>
        </authorList>
    </citation>
    <scope>NUCLEOTIDE SEQUENCE [LARGE SCALE GENOMIC DNA]</scope>
    <source>
        <strain evidence="4 5">MCCC 1A02656</strain>
    </source>
</reference>
<dbReference type="AlphaFoldDB" id="A0A154WBX2"/>
<dbReference type="OrthoDB" id="9785638at2"/>
<dbReference type="EMBL" id="LPXN01000079">
    <property type="protein sequence ID" value="KZD11009.1"/>
    <property type="molecule type" value="Genomic_DNA"/>
</dbReference>
<dbReference type="Pfam" id="PF00702">
    <property type="entry name" value="Hydrolase"/>
    <property type="match status" value="1"/>
</dbReference>
<dbReference type="NCBIfam" id="TIGR01428">
    <property type="entry name" value="HAD_type_II"/>
    <property type="match status" value="1"/>
</dbReference>
<accession>A0A154WBX2</accession>
<dbReference type="STRING" id="580166.AUP43_05860"/>
<dbReference type="EC" id="3.8.1.2" evidence="3"/>
<keyword evidence="5" id="KW-1185">Reference proteome</keyword>
<dbReference type="PRINTS" id="PR00413">
    <property type="entry name" value="HADHALOGNASE"/>
</dbReference>
<keyword evidence="2 3" id="KW-0378">Hydrolase</keyword>
<dbReference type="SFLD" id="SFLDG01129">
    <property type="entry name" value="C1.5:_HAD__Beta-PGM__Phosphata"/>
    <property type="match status" value="1"/>
</dbReference>
<dbReference type="InterPro" id="IPR023214">
    <property type="entry name" value="HAD_sf"/>
</dbReference>
<evidence type="ECO:0000313" key="4">
    <source>
        <dbReference type="EMBL" id="KZD11009.1"/>
    </source>
</evidence>
<evidence type="ECO:0000256" key="3">
    <source>
        <dbReference type="RuleBase" id="RU368077"/>
    </source>
</evidence>
<protein>
    <recommendedName>
        <fullName evidence="3">(S)-2-haloacid dehalogenase</fullName>
        <ecNumber evidence="3">3.8.1.2</ecNumber>
    </recommendedName>
    <alternativeName>
        <fullName evidence="3">2-haloalkanoic acid dehalogenase</fullName>
    </alternativeName>
    <alternativeName>
        <fullName evidence="3">Halocarboxylic acid halidohydrolase</fullName>
    </alternativeName>
    <alternativeName>
        <fullName evidence="3">L-2-haloacid dehalogenase</fullName>
    </alternativeName>
</protein>
<sequence>MGIEALAGVKALTYDVFGTVVDWRSSVTREGGEFGRAHGIDLDWQAFADEWRGLYQPSMEKVRSGQRPWARLDDLHRESLVALLEKKGVTGLPDDAIDHFNKAWHRLDPWPEAVAGLTRLKKRYILATMSNGNIALMVNMAKRAGLPWDVILGAEVARAYKPQPETYLRGAEALGLKPEECALVAAHNNDLHAAAKVGFKTVFVLRPTEHGPGQTKDLAAEPGIDLAVADFQDLADRLGC</sequence>
<dbReference type="Gene3D" id="3.40.50.1000">
    <property type="entry name" value="HAD superfamily/HAD-like"/>
    <property type="match status" value="1"/>
</dbReference>
<evidence type="ECO:0000256" key="2">
    <source>
        <dbReference type="ARBA" id="ARBA00022801"/>
    </source>
</evidence>
<dbReference type="SUPFAM" id="SSF56784">
    <property type="entry name" value="HAD-like"/>
    <property type="match status" value="1"/>
</dbReference>
<dbReference type="GO" id="GO:0018784">
    <property type="term" value="F:(S)-2-haloacid dehalogenase activity"/>
    <property type="evidence" value="ECO:0007669"/>
    <property type="project" value="UniProtKB-UniRule"/>
</dbReference>
<comment type="function">
    <text evidence="3">Catalyzes the hydrolytic dehalogenation of small (S)-2-haloalkanoic acids to yield the corresponding (R)-2-hydroxyalkanoic acids.</text>
</comment>
<dbReference type="NCBIfam" id="TIGR01493">
    <property type="entry name" value="HAD-SF-IA-v2"/>
    <property type="match status" value="1"/>
</dbReference>
<comment type="catalytic activity">
    <reaction evidence="3">
        <text>an (S)-2-haloacid + H2O = a (2R)-2-hydroxycarboxylate + a halide anion + H(+)</text>
        <dbReference type="Rhea" id="RHEA:11192"/>
        <dbReference type="ChEBI" id="CHEBI:15377"/>
        <dbReference type="ChEBI" id="CHEBI:15378"/>
        <dbReference type="ChEBI" id="CHEBI:16042"/>
        <dbReference type="ChEBI" id="CHEBI:58314"/>
        <dbReference type="ChEBI" id="CHEBI:137405"/>
        <dbReference type="EC" id="3.8.1.2"/>
    </reaction>
</comment>
<dbReference type="Proteomes" id="UP000076400">
    <property type="component" value="Unassembled WGS sequence"/>
</dbReference>
<dbReference type="PANTHER" id="PTHR43316">
    <property type="entry name" value="HYDROLASE, HALOACID DELAHOGENASE-RELATED"/>
    <property type="match status" value="1"/>
</dbReference>
<dbReference type="InterPro" id="IPR036412">
    <property type="entry name" value="HAD-like_sf"/>
</dbReference>
<proteinExistence type="inferred from homology"/>
<dbReference type="InterPro" id="IPR023198">
    <property type="entry name" value="PGP-like_dom2"/>
</dbReference>
<dbReference type="PANTHER" id="PTHR43316:SF3">
    <property type="entry name" value="HALOACID DEHALOGENASE, TYPE II (AFU_ORTHOLOGUE AFUA_2G07750)-RELATED"/>
    <property type="match status" value="1"/>
</dbReference>
<dbReference type="InterPro" id="IPR006328">
    <property type="entry name" value="2-HAD"/>
</dbReference>
<gene>
    <name evidence="4" type="ORF">AUP43_05860</name>
</gene>
<dbReference type="InterPro" id="IPR051540">
    <property type="entry name" value="S-2-haloacid_dehalogenase"/>
</dbReference>
<comment type="similarity">
    <text evidence="1 3">Belongs to the HAD-like hydrolase superfamily. S-2-haloalkanoic acid dehalogenase family.</text>
</comment>
<dbReference type="SFLD" id="SFLDS00003">
    <property type="entry name" value="Haloacid_Dehalogenase"/>
    <property type="match status" value="1"/>
</dbReference>
<name>A0A154WBX2_9PROT</name>
<comment type="caution">
    <text evidence="4">The sequence shown here is derived from an EMBL/GenBank/DDBJ whole genome shotgun (WGS) entry which is preliminary data.</text>
</comment>
<dbReference type="RefSeq" id="WP_067553649.1">
    <property type="nucleotide sequence ID" value="NZ_LPXN01000079.1"/>
</dbReference>
<evidence type="ECO:0000313" key="5">
    <source>
        <dbReference type="Proteomes" id="UP000076400"/>
    </source>
</evidence>
<organism evidence="4 5">
    <name type="scientific">Oceanibaculum pacificum</name>
    <dbReference type="NCBI Taxonomy" id="580166"/>
    <lineage>
        <taxon>Bacteria</taxon>
        <taxon>Pseudomonadati</taxon>
        <taxon>Pseudomonadota</taxon>
        <taxon>Alphaproteobacteria</taxon>
        <taxon>Rhodospirillales</taxon>
        <taxon>Oceanibaculaceae</taxon>
        <taxon>Oceanibaculum</taxon>
    </lineage>
</organism>
<dbReference type="Gene3D" id="1.10.150.240">
    <property type="entry name" value="Putative phosphatase, domain 2"/>
    <property type="match status" value="1"/>
</dbReference>
<dbReference type="InterPro" id="IPR006439">
    <property type="entry name" value="HAD-SF_hydro_IA"/>
</dbReference>